<evidence type="ECO:0000259" key="2">
    <source>
        <dbReference type="Pfam" id="PF01882"/>
    </source>
</evidence>
<dbReference type="PANTHER" id="PTHR33608">
    <property type="entry name" value="BLL2464 PROTEIN"/>
    <property type="match status" value="1"/>
</dbReference>
<keyword evidence="4" id="KW-1185">Reference proteome</keyword>
<dbReference type="Pfam" id="PF01882">
    <property type="entry name" value="DUF58"/>
    <property type="match status" value="1"/>
</dbReference>
<feature type="domain" description="DUF58" evidence="2">
    <location>
        <begin position="43"/>
        <end position="250"/>
    </location>
</feature>
<dbReference type="EMBL" id="AP009510">
    <property type="protein sequence ID" value="BAG13744.1"/>
    <property type="molecule type" value="Genomic_DNA"/>
</dbReference>
<accession>B1GZR2</accession>
<dbReference type="Gene3D" id="3.40.50.410">
    <property type="entry name" value="von Willebrand factor, type A domain"/>
    <property type="match status" value="1"/>
</dbReference>
<evidence type="ECO:0000256" key="1">
    <source>
        <dbReference type="SAM" id="Phobius"/>
    </source>
</evidence>
<dbReference type="AlphaFoldDB" id="B1GZR2"/>
<dbReference type="HOGENOM" id="CLU_054927_2_0_0"/>
<dbReference type="SUPFAM" id="SSF53300">
    <property type="entry name" value="vWA-like"/>
    <property type="match status" value="1"/>
</dbReference>
<dbReference type="InterPro" id="IPR036465">
    <property type="entry name" value="vWFA_dom_sf"/>
</dbReference>
<evidence type="ECO:0000313" key="4">
    <source>
        <dbReference type="Proteomes" id="UP000001691"/>
    </source>
</evidence>
<proteinExistence type="predicted"/>
<gene>
    <name evidence="3" type="ordered locus">TGRD_260</name>
</gene>
<name>B1GZR2_ENDTX</name>
<dbReference type="PANTHER" id="PTHR33608:SF6">
    <property type="entry name" value="BLL2464 PROTEIN"/>
    <property type="match status" value="1"/>
</dbReference>
<keyword evidence="1" id="KW-0472">Membrane</keyword>
<dbReference type="InterPro" id="IPR002881">
    <property type="entry name" value="DUF58"/>
</dbReference>
<keyword evidence="1" id="KW-1133">Transmembrane helix</keyword>
<keyword evidence="1" id="KW-0812">Transmembrane</keyword>
<dbReference type="CDD" id="cd00198">
    <property type="entry name" value="vWFA"/>
    <property type="match status" value="1"/>
</dbReference>
<feature type="transmembrane region" description="Helical" evidence="1">
    <location>
        <begin position="296"/>
        <end position="314"/>
    </location>
</feature>
<sequence length="317" mass="36505">MMDKDILKKQIRQLAIRSHKLVNEIFAGQYQSVFKGQGIEFAEVREYQIGDDFRSIDHNVTARFGKPYIKLFSEERELTVIFLIDVSSSQRFGSTDRLKSEITAEVAAILAFASLKNNDSVGMLSFTDKVEKVIAPRKGRNNILKMIYEILDSNFSGTETSISVALKAINGIWRRKAIVFLISDFQDENYEKDLAMVAKRHDLICIKIEDNRESDLPAVGLVEMEDLETKETMTIDTSAVYESFKQKNEDFKKETVRIFKKAAVSVINLNTGGSYINPLIRFFKERERRIRRECSHFRIPLIFMAIFSFFDMVSKNA</sequence>
<evidence type="ECO:0000313" key="3">
    <source>
        <dbReference type="EMBL" id="BAG13744.1"/>
    </source>
</evidence>
<reference evidence="4" key="1">
    <citation type="journal article" date="2008" name="Proc. Natl. Acad. Sci. U.S.A.">
        <title>Complete genome of the uncultured termite group 1 bacteria in a single host protist cell.</title>
        <authorList>
            <person name="Hongoh Y."/>
            <person name="Sharma V.K."/>
            <person name="Prakash T."/>
            <person name="Noda S."/>
            <person name="Taylor T.D."/>
            <person name="Kudo T."/>
            <person name="Sakaki Y."/>
            <person name="Toyoda A."/>
            <person name="Hattori M."/>
            <person name="Ohkuma M."/>
        </authorList>
    </citation>
    <scope>NUCLEOTIDE SEQUENCE [LARGE SCALE GENOMIC DNA]</scope>
    <source>
        <strain evidence="4">Rs-D17 genomovar Ri2008</strain>
    </source>
</reference>
<dbReference type="Proteomes" id="UP000001691">
    <property type="component" value="Chromosome"/>
</dbReference>
<dbReference type="PATRIC" id="fig|471821.5.peg.392"/>
<dbReference type="KEGG" id="rsd:TGRD_260"/>
<organism evidence="3 4">
    <name type="scientific">Endomicrobium trichonymphae</name>
    <dbReference type="NCBI Taxonomy" id="1408204"/>
    <lineage>
        <taxon>Bacteria</taxon>
        <taxon>Pseudomonadati</taxon>
        <taxon>Elusimicrobiota</taxon>
        <taxon>Endomicrobiia</taxon>
        <taxon>Endomicrobiales</taxon>
        <taxon>Endomicrobiaceae</taxon>
        <taxon>Candidatus Endomicrobiellum</taxon>
    </lineage>
</organism>
<dbReference type="STRING" id="471821.TGRD_261"/>
<protein>
    <submittedName>
        <fullName evidence="3">DUF58-domain protein</fullName>
    </submittedName>
</protein>